<dbReference type="Gene3D" id="1.25.40.10">
    <property type="entry name" value="Tetratricopeptide repeat domain"/>
    <property type="match status" value="2"/>
</dbReference>
<dbReference type="SUPFAM" id="SSF52540">
    <property type="entry name" value="P-loop containing nucleoside triphosphate hydrolases"/>
    <property type="match status" value="1"/>
</dbReference>
<dbReference type="SUPFAM" id="SSF48452">
    <property type="entry name" value="TPR-like"/>
    <property type="match status" value="2"/>
</dbReference>
<reference evidence="2" key="1">
    <citation type="submission" date="2023-03" db="EMBL/GenBank/DDBJ databases">
        <title>Massive genome expansion in bonnet fungi (Mycena s.s.) driven by repeated elements and novel gene families across ecological guilds.</title>
        <authorList>
            <consortium name="Lawrence Berkeley National Laboratory"/>
            <person name="Harder C.B."/>
            <person name="Miyauchi S."/>
            <person name="Viragh M."/>
            <person name="Kuo A."/>
            <person name="Thoen E."/>
            <person name="Andreopoulos B."/>
            <person name="Lu D."/>
            <person name="Skrede I."/>
            <person name="Drula E."/>
            <person name="Henrissat B."/>
            <person name="Morin E."/>
            <person name="Kohler A."/>
            <person name="Barry K."/>
            <person name="LaButti K."/>
            <person name="Morin E."/>
            <person name="Salamov A."/>
            <person name="Lipzen A."/>
            <person name="Mereny Z."/>
            <person name="Hegedus B."/>
            <person name="Baldrian P."/>
            <person name="Stursova M."/>
            <person name="Weitz H."/>
            <person name="Taylor A."/>
            <person name="Grigoriev I.V."/>
            <person name="Nagy L.G."/>
            <person name="Martin F."/>
            <person name="Kauserud H."/>
        </authorList>
    </citation>
    <scope>NUCLEOTIDE SEQUENCE</scope>
    <source>
        <strain evidence="2">9284</strain>
    </source>
</reference>
<dbReference type="Pfam" id="PF13424">
    <property type="entry name" value="TPR_12"/>
    <property type="match status" value="1"/>
</dbReference>
<dbReference type="InterPro" id="IPR027417">
    <property type="entry name" value="P-loop_NTPase"/>
</dbReference>
<evidence type="ECO:0000256" key="1">
    <source>
        <dbReference type="SAM" id="MobiDB-lite"/>
    </source>
</evidence>
<proteinExistence type="predicted"/>
<accession>A0AAD7FPB9</accession>
<gene>
    <name evidence="2" type="ORF">FB45DRAFT_1002603</name>
</gene>
<dbReference type="PANTHER" id="PTHR46082">
    <property type="entry name" value="ATP/GTP-BINDING PROTEIN-RELATED"/>
    <property type="match status" value="1"/>
</dbReference>
<feature type="region of interest" description="Disordered" evidence="1">
    <location>
        <begin position="1"/>
        <end position="43"/>
    </location>
</feature>
<name>A0AAD7FPB9_9AGAR</name>
<feature type="compositionally biased region" description="Gly residues" evidence="1">
    <location>
        <begin position="18"/>
        <end position="40"/>
    </location>
</feature>
<dbReference type="Gene3D" id="3.40.50.300">
    <property type="entry name" value="P-loop containing nucleotide triphosphate hydrolases"/>
    <property type="match status" value="1"/>
</dbReference>
<dbReference type="AlphaFoldDB" id="A0AAD7FPB9"/>
<evidence type="ECO:0000313" key="3">
    <source>
        <dbReference type="Proteomes" id="UP001221142"/>
    </source>
</evidence>
<evidence type="ECO:0008006" key="4">
    <source>
        <dbReference type="Google" id="ProtNLM"/>
    </source>
</evidence>
<dbReference type="InterPro" id="IPR053137">
    <property type="entry name" value="NLR-like"/>
</dbReference>
<dbReference type="InterPro" id="IPR011990">
    <property type="entry name" value="TPR-like_helical_dom_sf"/>
</dbReference>
<sequence length="738" mass="82037">MSLPTAEIQTGTHFHIHGGTGGVGGVGDQHGGEGGPGEGGTLIYRDHTTGQQGQITQEQCHSALALVRCPPASPIFQGRKEILDKMQQYFSSDNKQRMVFVLHGLGGSGKTQIALKFLESCNGYTAQFFVNASSSEALNASFMNIAISQGFGTTPEAGFQWLISENKEWILLYDNADDPNLNLQPFFPHCTHGNIIITSRNPQLAAYGPASHLQVGNLDEENATLLFLARAVKENTDENHKLALGIVQAGAYVARFKCLMNYLSIYRQNKEELLQQHPGPWHDKYESTVYTTWQISFERLSPVAARFLQLNVPESIFAKATEWIVENQRDEAESMQEAREFLQNFVSSAGSWQEQLLRNIVAEIEEYSLIERHELSNTLSIHPLVHLWCLGTLSNKLPAQRYLGPDGYLGRIALRAHVENLVPDLTSISSQLWAQYGAIYYDGGRFDKARRVYELKLKKQRGLLGDEHPDTLVTMGNLAVTYSALGRHSEAEQLKLSVLRQHRKLLGDEHPDTLLAMGNLASTYSELGRHSEAEQLELSVLQQRRKLLGDEHPDTLLAMGNLASTYSELGRHSEAEQLELSVLQQRRKLLGDEHPDTLLAMGNLASTYSELGRHSEAEQLELSVRQRRKLLGDEHPDTLLAMGNLASTYSELGRHSEAEQLMSILQRCLPWPTLPGPAWTWDSTAKQPESMGDIHSTLVSKGSPNSNGLPPKMCHALITRQMSRSGSPTVTCHTVTPQ</sequence>
<evidence type="ECO:0000313" key="2">
    <source>
        <dbReference type="EMBL" id="KAJ7635256.1"/>
    </source>
</evidence>
<dbReference type="EMBL" id="JARKIF010000007">
    <property type="protein sequence ID" value="KAJ7635256.1"/>
    <property type="molecule type" value="Genomic_DNA"/>
</dbReference>
<dbReference type="Proteomes" id="UP001221142">
    <property type="component" value="Unassembled WGS sequence"/>
</dbReference>
<dbReference type="PANTHER" id="PTHR46082:SF6">
    <property type="entry name" value="AAA+ ATPASE DOMAIN-CONTAINING PROTEIN-RELATED"/>
    <property type="match status" value="1"/>
</dbReference>
<dbReference type="PRINTS" id="PR00381">
    <property type="entry name" value="KINESINLIGHT"/>
</dbReference>
<protein>
    <recommendedName>
        <fullName evidence="4">TPR-like protein</fullName>
    </recommendedName>
</protein>
<comment type="caution">
    <text evidence="2">The sequence shown here is derived from an EMBL/GenBank/DDBJ whole genome shotgun (WGS) entry which is preliminary data.</text>
</comment>
<dbReference type="Pfam" id="PF13374">
    <property type="entry name" value="TPR_10"/>
    <property type="match status" value="4"/>
</dbReference>
<organism evidence="2 3">
    <name type="scientific">Roridomyces roridus</name>
    <dbReference type="NCBI Taxonomy" id="1738132"/>
    <lineage>
        <taxon>Eukaryota</taxon>
        <taxon>Fungi</taxon>
        <taxon>Dikarya</taxon>
        <taxon>Basidiomycota</taxon>
        <taxon>Agaricomycotina</taxon>
        <taxon>Agaricomycetes</taxon>
        <taxon>Agaricomycetidae</taxon>
        <taxon>Agaricales</taxon>
        <taxon>Marasmiineae</taxon>
        <taxon>Mycenaceae</taxon>
        <taxon>Roridomyces</taxon>
    </lineage>
</organism>
<keyword evidence="3" id="KW-1185">Reference proteome</keyword>